<keyword evidence="3" id="KW-1185">Reference proteome</keyword>
<dbReference type="RefSeq" id="WP_208675301.1">
    <property type="nucleotide sequence ID" value="NZ_CP070380.1"/>
</dbReference>
<keyword evidence="1" id="KW-0732">Signal</keyword>
<proteinExistence type="predicted"/>
<evidence type="ECO:0000256" key="1">
    <source>
        <dbReference type="SAM" id="SignalP"/>
    </source>
</evidence>
<feature type="signal peptide" evidence="1">
    <location>
        <begin position="1"/>
        <end position="24"/>
    </location>
</feature>
<accession>A0ABT8H6E4</accession>
<evidence type="ECO:0000313" key="3">
    <source>
        <dbReference type="Proteomes" id="UP001172687"/>
    </source>
</evidence>
<feature type="chain" id="PRO_5046430908" description="Secreted protein" evidence="1">
    <location>
        <begin position="25"/>
        <end position="156"/>
    </location>
</feature>
<comment type="caution">
    <text evidence="2">The sequence shown here is derived from an EMBL/GenBank/DDBJ whole genome shotgun (WGS) entry which is preliminary data.</text>
</comment>
<evidence type="ECO:0000313" key="2">
    <source>
        <dbReference type="EMBL" id="MDN4516343.1"/>
    </source>
</evidence>
<sequence>MRQRLRWLLAGLGAAVIMAAPASAAPPGGDDASGDIDAYPLAEGDYTTPDDYGWVFFTTPDGRACGIGPNGGPVGCDAVAADAPPGVNQTWVMSWGPAEYRYSDTASFTRGVDMLPVGERVESLGGACAVTSPDTVRCETYGNHGFILSANQGVFW</sequence>
<evidence type="ECO:0008006" key="4">
    <source>
        <dbReference type="Google" id="ProtNLM"/>
    </source>
</evidence>
<gene>
    <name evidence="2" type="ORF">QYF68_00680</name>
</gene>
<name>A0ABT8H6E4_MYCAO</name>
<organism evidence="2 3">
    <name type="scientific">Mycolicibacterium austroafricanum</name>
    <name type="common">Mycobacterium austroafricanum</name>
    <dbReference type="NCBI Taxonomy" id="39687"/>
    <lineage>
        <taxon>Bacteria</taxon>
        <taxon>Bacillati</taxon>
        <taxon>Actinomycetota</taxon>
        <taxon>Actinomycetes</taxon>
        <taxon>Mycobacteriales</taxon>
        <taxon>Mycobacteriaceae</taxon>
        <taxon>Mycolicibacterium</taxon>
    </lineage>
</organism>
<dbReference type="EMBL" id="JAUHTC010000003">
    <property type="protein sequence ID" value="MDN4516343.1"/>
    <property type="molecule type" value="Genomic_DNA"/>
</dbReference>
<reference evidence="2" key="1">
    <citation type="submission" date="2023-07" db="EMBL/GenBank/DDBJ databases">
        <title>Degradation of tert-butanol by M. austroafricanum TBA100.</title>
        <authorList>
            <person name="Helbich S."/>
            <person name="Vainshtein Y."/>
        </authorList>
    </citation>
    <scope>NUCLEOTIDE SEQUENCE</scope>
    <source>
        <strain evidence="2">TBA100</strain>
    </source>
</reference>
<dbReference type="Proteomes" id="UP001172687">
    <property type="component" value="Unassembled WGS sequence"/>
</dbReference>
<protein>
    <recommendedName>
        <fullName evidence="4">Secreted protein</fullName>
    </recommendedName>
</protein>